<evidence type="ECO:0000313" key="2">
    <source>
        <dbReference type="Proteomes" id="UP000299102"/>
    </source>
</evidence>
<evidence type="ECO:0000313" key="1">
    <source>
        <dbReference type="EMBL" id="GBP72791.1"/>
    </source>
</evidence>
<organism evidence="1 2">
    <name type="scientific">Eumeta variegata</name>
    <name type="common">Bagworm moth</name>
    <name type="synonym">Eumeta japonica</name>
    <dbReference type="NCBI Taxonomy" id="151549"/>
    <lineage>
        <taxon>Eukaryota</taxon>
        <taxon>Metazoa</taxon>
        <taxon>Ecdysozoa</taxon>
        <taxon>Arthropoda</taxon>
        <taxon>Hexapoda</taxon>
        <taxon>Insecta</taxon>
        <taxon>Pterygota</taxon>
        <taxon>Neoptera</taxon>
        <taxon>Endopterygota</taxon>
        <taxon>Lepidoptera</taxon>
        <taxon>Glossata</taxon>
        <taxon>Ditrysia</taxon>
        <taxon>Tineoidea</taxon>
        <taxon>Psychidae</taxon>
        <taxon>Oiketicinae</taxon>
        <taxon>Eumeta</taxon>
    </lineage>
</organism>
<protein>
    <submittedName>
        <fullName evidence="1">Uncharacterized protein</fullName>
    </submittedName>
</protein>
<dbReference type="EMBL" id="BGZK01001156">
    <property type="protein sequence ID" value="GBP72791.1"/>
    <property type="molecule type" value="Genomic_DNA"/>
</dbReference>
<gene>
    <name evidence="1" type="ORF">EVAR_4675_1</name>
</gene>
<name>A0A4C1Y934_EUMVA</name>
<dbReference type="AlphaFoldDB" id="A0A4C1Y934"/>
<accession>A0A4C1Y934</accession>
<reference evidence="1 2" key="1">
    <citation type="journal article" date="2019" name="Commun. Biol.">
        <title>The bagworm genome reveals a unique fibroin gene that provides high tensile strength.</title>
        <authorList>
            <person name="Kono N."/>
            <person name="Nakamura H."/>
            <person name="Ohtoshi R."/>
            <person name="Tomita M."/>
            <person name="Numata K."/>
            <person name="Arakawa K."/>
        </authorList>
    </citation>
    <scope>NUCLEOTIDE SEQUENCE [LARGE SCALE GENOMIC DNA]</scope>
</reference>
<sequence>MVRKDLANLFKENQNDKRIRITMTASSLYRLRSYDSKILKESTVEQQTEPDSITGLAYRTALAIYEDWGLDSKLCSLEISMHTLVEMITEVQKLVVGYNLSPFKSLGSFLLDFCEQHNLVISSTWGRRSCKDEEIETMGNYQAAFMRYRSTDDHIFVVRRILDEKWKAANRIMSCLKEHTSILWFGQKPKVLPRKGPNKDVHSHLGFYHCVGRRLKNSRGVSQ</sequence>
<comment type="caution">
    <text evidence="1">The sequence shown here is derived from an EMBL/GenBank/DDBJ whole genome shotgun (WGS) entry which is preliminary data.</text>
</comment>
<keyword evidence="2" id="KW-1185">Reference proteome</keyword>
<dbReference type="Proteomes" id="UP000299102">
    <property type="component" value="Unassembled WGS sequence"/>
</dbReference>
<proteinExistence type="predicted"/>
<dbReference type="OrthoDB" id="425681at2759"/>